<evidence type="ECO:0000313" key="4">
    <source>
        <dbReference type="Proteomes" id="UP001156921"/>
    </source>
</evidence>
<evidence type="ECO:0000256" key="1">
    <source>
        <dbReference type="ARBA" id="ARBA00022946"/>
    </source>
</evidence>
<organism evidence="3 4">
    <name type="scientific">Brevundimonas denitrificans</name>
    <dbReference type="NCBI Taxonomy" id="1443434"/>
    <lineage>
        <taxon>Bacteria</taxon>
        <taxon>Pseudomonadati</taxon>
        <taxon>Pseudomonadota</taxon>
        <taxon>Alphaproteobacteria</taxon>
        <taxon>Caulobacterales</taxon>
        <taxon>Caulobacteraceae</taxon>
        <taxon>Brevundimonas</taxon>
    </lineage>
</organism>
<keyword evidence="1" id="KW-0809">Transit peptide</keyword>
<dbReference type="Pfam" id="PF25455">
    <property type="entry name" value="Beta-barrel_CAF17_C"/>
    <property type="match status" value="1"/>
</dbReference>
<reference evidence="4" key="1">
    <citation type="journal article" date="2019" name="Int. J. Syst. Evol. Microbiol.">
        <title>The Global Catalogue of Microorganisms (GCM) 10K type strain sequencing project: providing services to taxonomists for standard genome sequencing and annotation.</title>
        <authorList>
            <consortium name="The Broad Institute Genomics Platform"/>
            <consortium name="The Broad Institute Genome Sequencing Center for Infectious Disease"/>
            <person name="Wu L."/>
            <person name="Ma J."/>
        </authorList>
    </citation>
    <scope>NUCLEOTIDE SEQUENCE [LARGE SCALE GENOMIC DNA]</scope>
    <source>
        <strain evidence="4">NBRC 110107</strain>
    </source>
</reference>
<dbReference type="EMBL" id="BSOY01000078">
    <property type="protein sequence ID" value="GLS02556.1"/>
    <property type="molecule type" value="Genomic_DNA"/>
</dbReference>
<accession>A0ABQ6BKW9</accession>
<dbReference type="PANTHER" id="PTHR22602:SF0">
    <property type="entry name" value="TRANSFERASE CAF17, MITOCHONDRIAL-RELATED"/>
    <property type="match status" value="1"/>
</dbReference>
<evidence type="ECO:0000313" key="3">
    <source>
        <dbReference type="EMBL" id="GLS02556.1"/>
    </source>
</evidence>
<dbReference type="SUPFAM" id="SSF103025">
    <property type="entry name" value="Folate-binding domain"/>
    <property type="match status" value="1"/>
</dbReference>
<proteinExistence type="predicted"/>
<keyword evidence="4" id="KW-1185">Reference proteome</keyword>
<dbReference type="InterPro" id="IPR057460">
    <property type="entry name" value="CAF17_C"/>
</dbReference>
<evidence type="ECO:0000259" key="2">
    <source>
        <dbReference type="Pfam" id="PF25455"/>
    </source>
</evidence>
<sequence length="275" mass="29963">MVHRRGAPYLGFMSTRIARLDSRALIRVSGPDARPFLHNLLTQDVETLAPGELRFGALLSPPGRLLFDLFLWGEDDAVVLDVAADRRDSLLQRLAMYKLRAQVAVETDDRPVLAAWDGPPPQGFVADPRTPGLGARSLSGDIEPDAAEDDWQAHRLAVGVPDPAADAPSDKVYPIEADFDLLNGIDFQKGCFVGQETTSRMKRRGSIRNRMLPIAFDGPPPPFGAEVLNGELRAGEVLSGRDGAAMALLRLDRIDGDLTVDGRPVTVRRPDWAGL</sequence>
<dbReference type="Proteomes" id="UP001156921">
    <property type="component" value="Unassembled WGS sequence"/>
</dbReference>
<dbReference type="Gene3D" id="3.30.1360.120">
    <property type="entry name" value="Probable tRNA modification gtpase trme, domain 1"/>
    <property type="match status" value="2"/>
</dbReference>
<dbReference type="InterPro" id="IPR045179">
    <property type="entry name" value="YgfZ/GcvT"/>
</dbReference>
<dbReference type="PANTHER" id="PTHR22602">
    <property type="entry name" value="TRANSFERASE CAF17, MITOCHONDRIAL-RELATED"/>
    <property type="match status" value="1"/>
</dbReference>
<gene>
    <name evidence="3" type="ORF">GCM10007859_25810</name>
</gene>
<protein>
    <submittedName>
        <fullName evidence="3">Glycine cleavage system protein T</fullName>
    </submittedName>
</protein>
<dbReference type="InterPro" id="IPR017703">
    <property type="entry name" value="YgfZ/GCV_T_CS"/>
</dbReference>
<comment type="caution">
    <text evidence="3">The sequence shown here is derived from an EMBL/GenBank/DDBJ whole genome shotgun (WGS) entry which is preliminary data.</text>
</comment>
<dbReference type="InterPro" id="IPR027266">
    <property type="entry name" value="TrmE/GcvT-like"/>
</dbReference>
<dbReference type="NCBIfam" id="TIGR03317">
    <property type="entry name" value="ygfZ_signature"/>
    <property type="match status" value="1"/>
</dbReference>
<feature type="domain" description="CAF17 C-terminal" evidence="2">
    <location>
        <begin position="208"/>
        <end position="273"/>
    </location>
</feature>
<name>A0ABQ6BKW9_9CAUL</name>